<sequence length="132" mass="15133">MNWLGKYVVVGPALALGSFIQVMYLFFLQQYPVKPSMIAIIVYILLSLLLMGLFVLVFQVYRQDTLFIFIQVVLLGVLVVISGWQLFFFLSQFEMSLSSVVQFLTVVTLLVSFFVGLASYFSEKQRKVGLFY</sequence>
<keyword evidence="1" id="KW-0812">Transmembrane</keyword>
<dbReference type="EMBL" id="LDYG01000053">
    <property type="protein sequence ID" value="KUP04170.1"/>
    <property type="molecule type" value="Genomic_DNA"/>
</dbReference>
<reference evidence="2 3" key="1">
    <citation type="journal article" date="2016" name="Front. Microbiol.">
        <title>Microevolution Analysis of Bacillus coahuilensis Unveils Differences in Phosphorus Acquisition Strategies and Their Regulation.</title>
        <authorList>
            <person name="Gomez-Lunar Z."/>
            <person name="Hernandez-Gonzalez I."/>
            <person name="Rodriguez-Torres M.D."/>
            <person name="Souza V."/>
            <person name="Olmedo-Alvarez G."/>
        </authorList>
    </citation>
    <scope>NUCLEOTIDE SEQUENCE [LARGE SCALE GENOMIC DNA]</scope>
    <source>
        <strain evidence="3">p1.1.43</strain>
    </source>
</reference>
<dbReference type="AlphaFoldDB" id="A0A147K4C8"/>
<feature type="transmembrane region" description="Helical" evidence="1">
    <location>
        <begin position="38"/>
        <end position="58"/>
    </location>
</feature>
<dbReference type="PATRIC" id="fig|1150625.3.peg.3448"/>
<protein>
    <submittedName>
        <fullName evidence="2">Uncharacterized protein</fullName>
    </submittedName>
</protein>
<keyword evidence="1" id="KW-0472">Membrane</keyword>
<comment type="caution">
    <text evidence="2">The sequence shown here is derived from an EMBL/GenBank/DDBJ whole genome shotgun (WGS) entry which is preliminary data.</text>
</comment>
<dbReference type="RefSeq" id="WP_059352009.1">
    <property type="nucleotide sequence ID" value="NZ_LDYG01000053.1"/>
</dbReference>
<dbReference type="Proteomes" id="UP000074108">
    <property type="component" value="Unassembled WGS sequence"/>
</dbReference>
<feature type="transmembrane region" description="Helical" evidence="1">
    <location>
        <begin position="7"/>
        <end position="26"/>
    </location>
</feature>
<feature type="transmembrane region" description="Helical" evidence="1">
    <location>
        <begin position="100"/>
        <end position="121"/>
    </location>
</feature>
<evidence type="ECO:0000256" key="1">
    <source>
        <dbReference type="SAM" id="Phobius"/>
    </source>
</evidence>
<feature type="transmembrane region" description="Helical" evidence="1">
    <location>
        <begin position="65"/>
        <end position="88"/>
    </location>
</feature>
<evidence type="ECO:0000313" key="2">
    <source>
        <dbReference type="EMBL" id="KUP04170.1"/>
    </source>
</evidence>
<evidence type="ECO:0000313" key="3">
    <source>
        <dbReference type="Proteomes" id="UP000074108"/>
    </source>
</evidence>
<organism evidence="2 3">
    <name type="scientific">Bacillus coahuilensis p1.1.43</name>
    <dbReference type="NCBI Taxonomy" id="1150625"/>
    <lineage>
        <taxon>Bacteria</taxon>
        <taxon>Bacillati</taxon>
        <taxon>Bacillota</taxon>
        <taxon>Bacilli</taxon>
        <taxon>Bacillales</taxon>
        <taxon>Bacillaceae</taxon>
        <taxon>Bacillus</taxon>
    </lineage>
</organism>
<keyword evidence="1" id="KW-1133">Transmembrane helix</keyword>
<keyword evidence="3" id="KW-1185">Reference proteome</keyword>
<name>A0A147K4C8_9BACI</name>
<gene>
    <name evidence="2" type="ORF">Q75_16430</name>
</gene>
<proteinExistence type="predicted"/>
<accession>A0A147K4C8</accession>
<dbReference type="STRING" id="1150625.Q75_16430"/>